<dbReference type="Proteomes" id="UP001218208">
    <property type="component" value="Unassembled WGS sequence"/>
</dbReference>
<feature type="compositionally biased region" description="Basic and acidic residues" evidence="1">
    <location>
        <begin position="313"/>
        <end position="323"/>
    </location>
</feature>
<evidence type="ECO:0000313" key="3">
    <source>
        <dbReference type="Proteomes" id="UP001218208"/>
    </source>
</evidence>
<accession>A0AAI9C160</accession>
<name>A0AAI9C160_STEMA</name>
<gene>
    <name evidence="2" type="ORF">QEG23_001938</name>
</gene>
<reference evidence="2" key="1">
    <citation type="submission" date="2022-07" db="EMBL/GenBank/DDBJ databases">
        <authorList>
            <consortium name="DAFM: The Division of Animal and Food Microbiology"/>
        </authorList>
    </citation>
    <scope>NUCLEOTIDE SEQUENCE</scope>
    <source>
        <strain evidence="2">19MO01SH01-2</strain>
    </source>
</reference>
<evidence type="ECO:0000313" key="2">
    <source>
        <dbReference type="EMBL" id="EKT4092429.1"/>
    </source>
</evidence>
<dbReference type="EMBL" id="ABLOJW010000009">
    <property type="protein sequence ID" value="EKT4092429.1"/>
    <property type="molecule type" value="Genomic_DNA"/>
</dbReference>
<feature type="region of interest" description="Disordered" evidence="1">
    <location>
        <begin position="313"/>
        <end position="339"/>
    </location>
</feature>
<proteinExistence type="predicted"/>
<comment type="caution">
    <text evidence="2">The sequence shown here is derived from an EMBL/GenBank/DDBJ whole genome shotgun (WGS) entry which is preliminary data.</text>
</comment>
<organism evidence="2 3">
    <name type="scientific">Stenotrophomonas maltophilia</name>
    <name type="common">Pseudomonas maltophilia</name>
    <name type="synonym">Xanthomonas maltophilia</name>
    <dbReference type="NCBI Taxonomy" id="40324"/>
    <lineage>
        <taxon>Bacteria</taxon>
        <taxon>Pseudomonadati</taxon>
        <taxon>Pseudomonadota</taxon>
        <taxon>Gammaproteobacteria</taxon>
        <taxon>Lysobacterales</taxon>
        <taxon>Lysobacteraceae</taxon>
        <taxon>Stenotrophomonas</taxon>
        <taxon>Stenotrophomonas maltophilia group</taxon>
    </lineage>
</organism>
<sequence>MELLPTKTAPVGPKRTRRRADPVIRLRAWLWLNEILWRTWSWDCSLRGLDRRLLGEEHDDLRAFWRVRRDGLDPGRKRVALGNRSLVEVVASHEGFEETREIYLHRLWRDVLGPTEMSADIREALIQELLHDLRLFQPDGTDEFIAREMKLSLPALHSCTQAQFSGPLEGLIKRRSLNAILLLCLMYRRAMSQAHLEEAICLRDAIYFAIKHYCDRPGFDGQTSGIFLHLVNRRVFCGDREVTPSAAATEAAKQPMAAWRKKARTPSDHRAADTMEYLWSIKLSIFDERKLFPLSVIDEDLQSYLERKPELLKSSLKKSESRGIARAKRAMAKEEANES</sequence>
<evidence type="ECO:0000256" key="1">
    <source>
        <dbReference type="SAM" id="MobiDB-lite"/>
    </source>
</evidence>
<protein>
    <submittedName>
        <fullName evidence="2">Uncharacterized protein</fullName>
    </submittedName>
</protein>
<dbReference type="AlphaFoldDB" id="A0AAI9C160"/>